<keyword evidence="1" id="KW-0732">Signal</keyword>
<evidence type="ECO:0000313" key="2">
    <source>
        <dbReference type="EMBL" id="WVZ22643.1"/>
    </source>
</evidence>
<dbReference type="Proteomes" id="UP001374535">
    <property type="component" value="Chromosome 1"/>
</dbReference>
<feature type="chain" id="PRO_5042873109" description="Secreted protein" evidence="1">
    <location>
        <begin position="19"/>
        <end position="165"/>
    </location>
</feature>
<evidence type="ECO:0008006" key="4">
    <source>
        <dbReference type="Google" id="ProtNLM"/>
    </source>
</evidence>
<gene>
    <name evidence="2" type="ORF">V8G54_001187</name>
</gene>
<sequence length="165" mass="18456">MLLRLLFLFKLNLGDISASRLPVTRNDNLGVHPIRPATHLKPQPDLATRRVSKVKHCSIVPVKCLPFSRLPHFNRSHVVYSVHIQKDHSKVTRVAASFLDIEHDVAGIGTWNPSVFNIHCTVFLKLFVSILITSQLCEGAWAHHEVCVVSVTLVCCHQVCSILIA</sequence>
<feature type="signal peptide" evidence="1">
    <location>
        <begin position="1"/>
        <end position="18"/>
    </location>
</feature>
<dbReference type="EMBL" id="CP144700">
    <property type="protein sequence ID" value="WVZ22643.1"/>
    <property type="molecule type" value="Genomic_DNA"/>
</dbReference>
<organism evidence="2 3">
    <name type="scientific">Vigna mungo</name>
    <name type="common">Black gram</name>
    <name type="synonym">Phaseolus mungo</name>
    <dbReference type="NCBI Taxonomy" id="3915"/>
    <lineage>
        <taxon>Eukaryota</taxon>
        <taxon>Viridiplantae</taxon>
        <taxon>Streptophyta</taxon>
        <taxon>Embryophyta</taxon>
        <taxon>Tracheophyta</taxon>
        <taxon>Spermatophyta</taxon>
        <taxon>Magnoliopsida</taxon>
        <taxon>eudicotyledons</taxon>
        <taxon>Gunneridae</taxon>
        <taxon>Pentapetalae</taxon>
        <taxon>rosids</taxon>
        <taxon>fabids</taxon>
        <taxon>Fabales</taxon>
        <taxon>Fabaceae</taxon>
        <taxon>Papilionoideae</taxon>
        <taxon>50 kb inversion clade</taxon>
        <taxon>NPAAA clade</taxon>
        <taxon>indigoferoid/millettioid clade</taxon>
        <taxon>Phaseoleae</taxon>
        <taxon>Vigna</taxon>
    </lineage>
</organism>
<name>A0AAQ3PA22_VIGMU</name>
<reference evidence="2 3" key="1">
    <citation type="journal article" date="2023" name="Life. Sci Alliance">
        <title>Evolutionary insights into 3D genome organization and epigenetic landscape of Vigna mungo.</title>
        <authorList>
            <person name="Junaid A."/>
            <person name="Singh B."/>
            <person name="Bhatia S."/>
        </authorList>
    </citation>
    <scope>NUCLEOTIDE SEQUENCE [LARGE SCALE GENOMIC DNA]</scope>
    <source>
        <strain evidence="2">Urdbean</strain>
    </source>
</reference>
<keyword evidence="3" id="KW-1185">Reference proteome</keyword>
<evidence type="ECO:0000256" key="1">
    <source>
        <dbReference type="SAM" id="SignalP"/>
    </source>
</evidence>
<proteinExistence type="predicted"/>
<dbReference type="AlphaFoldDB" id="A0AAQ3PA22"/>
<evidence type="ECO:0000313" key="3">
    <source>
        <dbReference type="Proteomes" id="UP001374535"/>
    </source>
</evidence>
<accession>A0AAQ3PA22</accession>
<protein>
    <recommendedName>
        <fullName evidence="4">Secreted protein</fullName>
    </recommendedName>
</protein>